<dbReference type="Proteomes" id="UP000800094">
    <property type="component" value="Unassembled WGS sequence"/>
</dbReference>
<sequence>MTLSIPFLSSLERRLDSKLGLRSPPHEQGLTIGSLLRRSGSLSGLYFAGVEDLWRSTRVLLSNAEQIHEYLAEFKGIGEFARTDIDYAQVDGAPRGQDPFERAKPVSRREKELVKTKRALLQSVVSFQAGAAHVYNELRICSPEGNRWPAIYGLQEYDPWKMLRNEAAHCYGCQPDTSFEHFDSRSWWLRLRKRFVEEKVLQTIQDLEGCLWRTKEALRKKEKEEVEAERTAAERAAAEASGNVLALVPSEKCEPEEAQWVVEPEPAPPAGPRWFKRCFRRLRTAVARGVNRVGKRMARRAGVGPMGKWMAKKSKPYASRGSDWVDQSEDWNYQWESDASTVVEAVESKPSVSAFKNVCKCGRVEEELGVHDFLGAVFKKTHARSKKSDDARSIYC</sequence>
<evidence type="ECO:0000313" key="3">
    <source>
        <dbReference type="Proteomes" id="UP000800094"/>
    </source>
</evidence>
<accession>A0A6A6IIP9</accession>
<evidence type="ECO:0000313" key="2">
    <source>
        <dbReference type="EMBL" id="KAF2250057.1"/>
    </source>
</evidence>
<reference evidence="2" key="1">
    <citation type="journal article" date="2020" name="Stud. Mycol.">
        <title>101 Dothideomycetes genomes: a test case for predicting lifestyles and emergence of pathogens.</title>
        <authorList>
            <person name="Haridas S."/>
            <person name="Albert R."/>
            <person name="Binder M."/>
            <person name="Bloem J."/>
            <person name="Labutti K."/>
            <person name="Salamov A."/>
            <person name="Andreopoulos B."/>
            <person name="Baker S."/>
            <person name="Barry K."/>
            <person name="Bills G."/>
            <person name="Bluhm B."/>
            <person name="Cannon C."/>
            <person name="Castanera R."/>
            <person name="Culley D."/>
            <person name="Daum C."/>
            <person name="Ezra D."/>
            <person name="Gonzalez J."/>
            <person name="Henrissat B."/>
            <person name="Kuo A."/>
            <person name="Liang C."/>
            <person name="Lipzen A."/>
            <person name="Lutzoni F."/>
            <person name="Magnuson J."/>
            <person name="Mondo S."/>
            <person name="Nolan M."/>
            <person name="Ohm R."/>
            <person name="Pangilinan J."/>
            <person name="Park H.-J."/>
            <person name="Ramirez L."/>
            <person name="Alfaro M."/>
            <person name="Sun H."/>
            <person name="Tritt A."/>
            <person name="Yoshinaga Y."/>
            <person name="Zwiers L.-H."/>
            <person name="Turgeon B."/>
            <person name="Goodwin S."/>
            <person name="Spatafora J."/>
            <person name="Crous P."/>
            <person name="Grigoriev I."/>
        </authorList>
    </citation>
    <scope>NUCLEOTIDE SEQUENCE</scope>
    <source>
        <strain evidence="2">CBS 122368</strain>
    </source>
</reference>
<proteinExistence type="predicted"/>
<keyword evidence="3" id="KW-1185">Reference proteome</keyword>
<evidence type="ECO:0000256" key="1">
    <source>
        <dbReference type="SAM" id="Coils"/>
    </source>
</evidence>
<organism evidence="2 3">
    <name type="scientific">Trematosphaeria pertusa</name>
    <dbReference type="NCBI Taxonomy" id="390896"/>
    <lineage>
        <taxon>Eukaryota</taxon>
        <taxon>Fungi</taxon>
        <taxon>Dikarya</taxon>
        <taxon>Ascomycota</taxon>
        <taxon>Pezizomycotina</taxon>
        <taxon>Dothideomycetes</taxon>
        <taxon>Pleosporomycetidae</taxon>
        <taxon>Pleosporales</taxon>
        <taxon>Massarineae</taxon>
        <taxon>Trematosphaeriaceae</taxon>
        <taxon>Trematosphaeria</taxon>
    </lineage>
</organism>
<gene>
    <name evidence="2" type="ORF">BU26DRAFT_604316</name>
</gene>
<dbReference type="RefSeq" id="XP_033685061.1">
    <property type="nucleotide sequence ID" value="XM_033835515.1"/>
</dbReference>
<protein>
    <submittedName>
        <fullName evidence="2">Uncharacterized protein</fullName>
    </submittedName>
</protein>
<keyword evidence="1" id="KW-0175">Coiled coil</keyword>
<dbReference type="GeneID" id="54588845"/>
<dbReference type="AlphaFoldDB" id="A0A6A6IIP9"/>
<name>A0A6A6IIP9_9PLEO</name>
<feature type="coiled-coil region" evidence="1">
    <location>
        <begin position="214"/>
        <end position="243"/>
    </location>
</feature>
<dbReference type="EMBL" id="ML987194">
    <property type="protein sequence ID" value="KAF2250057.1"/>
    <property type="molecule type" value="Genomic_DNA"/>
</dbReference>